<dbReference type="PROSITE" id="PS51318">
    <property type="entry name" value="TAT"/>
    <property type="match status" value="1"/>
</dbReference>
<dbReference type="PANTHER" id="PTHR42976">
    <property type="entry name" value="BIFUNCTIONAL CHITINASE/LYSOZYME-RELATED"/>
    <property type="match status" value="1"/>
</dbReference>
<evidence type="ECO:0000259" key="3">
    <source>
        <dbReference type="Pfam" id="PF02018"/>
    </source>
</evidence>
<dbReference type="RefSeq" id="WP_212019185.1">
    <property type="nucleotide sequence ID" value="NZ_JAAFYZ010000226.1"/>
</dbReference>
<dbReference type="SUPFAM" id="SSF51445">
    <property type="entry name" value="(Trans)glycosidases"/>
    <property type="match status" value="1"/>
</dbReference>
<sequence>MNKEPTTAPATGRTDAPAPSRRLAGVIGAVAAGALAAAGVAVAAGGANAADANLLTNAGFEAGTLAGWSCSANSGSAVTSPVHSGSYALSATPAGSDDAQCTQTVSVQPNSSYTLSAWVQGSYVYLGATGTGGTDPSTWGSSTAWSQLSTSFTTGASTTSVTVYLHGWYGQGTYYGDDVSLLGPGGGGSSSSPPTTPSTPTSPSTSPTSSAPPPPPDTGFNHPAYFMPLDNSPQAISDVINAGEKELNLAFVLDSGGCTPAWGGNASTPVSSDTTVAADISALRAAGGDAAVSFGGYNGTELGSSCGSADALAAAYQQVITKYQLKHVDFDYENTALDSNTAVRFGAIKILEQNNPGLVVSLTIPMTTVGFPGSGVDEIKQAVAAGARLDVVNIMDFDTGLTSGTEIGQTEAIANDAISQLQSIYGWSAAQAWSHLGLQIMNGHTDQPSELFQLSDFSALLAFAQANHPAWFSYWSANRDRACDPSVPHNWADGACSSVTQNPWDFTKILVQYTG</sequence>
<dbReference type="InterPro" id="IPR008979">
    <property type="entry name" value="Galactose-bd-like_sf"/>
</dbReference>
<dbReference type="InterPro" id="IPR003305">
    <property type="entry name" value="CenC_carb-bd"/>
</dbReference>
<gene>
    <name evidence="4" type="ORF">KGQ19_39880</name>
</gene>
<reference evidence="4 5" key="1">
    <citation type="submission" date="2020-02" db="EMBL/GenBank/DDBJ databases">
        <title>Acidophilic actinobacteria isolated from forest soil.</title>
        <authorList>
            <person name="Golinska P."/>
        </authorList>
    </citation>
    <scope>NUCLEOTIDE SEQUENCE [LARGE SCALE GENOMIC DNA]</scope>
    <source>
        <strain evidence="4 5">NL8</strain>
    </source>
</reference>
<name>A0ABS5L3W2_9ACTN</name>
<dbReference type="EMBL" id="JAAFYZ010000226">
    <property type="protein sequence ID" value="MBS2553031.1"/>
    <property type="molecule type" value="Genomic_DNA"/>
</dbReference>
<evidence type="ECO:0000256" key="1">
    <source>
        <dbReference type="ARBA" id="ARBA00022801"/>
    </source>
</evidence>
<dbReference type="PANTHER" id="PTHR42976:SF1">
    <property type="entry name" value="GH18 DOMAIN-CONTAINING PROTEIN-RELATED"/>
    <property type="match status" value="1"/>
</dbReference>
<dbReference type="InterPro" id="IPR052750">
    <property type="entry name" value="GH18_Chitinase"/>
</dbReference>
<dbReference type="Gene3D" id="3.20.20.80">
    <property type="entry name" value="Glycosidases"/>
    <property type="match status" value="1"/>
</dbReference>
<dbReference type="Pfam" id="PF02018">
    <property type="entry name" value="CBM_4_9"/>
    <property type="match status" value="1"/>
</dbReference>
<evidence type="ECO:0000256" key="2">
    <source>
        <dbReference type="SAM" id="MobiDB-lite"/>
    </source>
</evidence>
<dbReference type="Proteomes" id="UP000730482">
    <property type="component" value="Unassembled WGS sequence"/>
</dbReference>
<evidence type="ECO:0000313" key="5">
    <source>
        <dbReference type="Proteomes" id="UP000730482"/>
    </source>
</evidence>
<dbReference type="Gene3D" id="2.60.120.260">
    <property type="entry name" value="Galactose-binding domain-like"/>
    <property type="match status" value="1"/>
</dbReference>
<feature type="domain" description="CBM-cenC" evidence="3">
    <location>
        <begin position="52"/>
        <end position="168"/>
    </location>
</feature>
<protein>
    <submittedName>
        <fullName evidence="4">Carbohydrate binding domain-containing protein</fullName>
    </submittedName>
</protein>
<feature type="compositionally biased region" description="Low complexity" evidence="2">
    <location>
        <begin position="190"/>
        <end position="209"/>
    </location>
</feature>
<proteinExistence type="predicted"/>
<keyword evidence="5" id="KW-1185">Reference proteome</keyword>
<organism evidence="4 5">
    <name type="scientific">Catenulispora pinistramenti</name>
    <dbReference type="NCBI Taxonomy" id="2705254"/>
    <lineage>
        <taxon>Bacteria</taxon>
        <taxon>Bacillati</taxon>
        <taxon>Actinomycetota</taxon>
        <taxon>Actinomycetes</taxon>
        <taxon>Catenulisporales</taxon>
        <taxon>Catenulisporaceae</taxon>
        <taxon>Catenulispora</taxon>
    </lineage>
</organism>
<accession>A0ABS5L3W2</accession>
<dbReference type="SUPFAM" id="SSF49785">
    <property type="entry name" value="Galactose-binding domain-like"/>
    <property type="match status" value="1"/>
</dbReference>
<evidence type="ECO:0000313" key="4">
    <source>
        <dbReference type="EMBL" id="MBS2553031.1"/>
    </source>
</evidence>
<dbReference type="InterPro" id="IPR006311">
    <property type="entry name" value="TAT_signal"/>
</dbReference>
<dbReference type="InterPro" id="IPR017853">
    <property type="entry name" value="GH"/>
</dbReference>
<feature type="region of interest" description="Disordered" evidence="2">
    <location>
        <begin position="180"/>
        <end position="227"/>
    </location>
</feature>
<dbReference type="CDD" id="cd06543">
    <property type="entry name" value="GH18_PF-ChiA-like"/>
    <property type="match status" value="1"/>
</dbReference>
<comment type="caution">
    <text evidence="4">The sequence shown here is derived from an EMBL/GenBank/DDBJ whole genome shotgun (WGS) entry which is preliminary data.</text>
</comment>
<keyword evidence="1" id="KW-0378">Hydrolase</keyword>